<evidence type="ECO:0000313" key="2">
    <source>
        <dbReference type="EMBL" id="KAF6330369.1"/>
    </source>
</evidence>
<gene>
    <name evidence="2" type="ORF">mMyoMyo1_012359</name>
</gene>
<name>A0A7J7VZ30_MYOMY</name>
<comment type="caution">
    <text evidence="2">The sequence shown here is derived from an EMBL/GenBank/DDBJ whole genome shotgun (WGS) entry which is preliminary data.</text>
</comment>
<dbReference type="Proteomes" id="UP000527355">
    <property type="component" value="Unassembled WGS sequence"/>
</dbReference>
<protein>
    <submittedName>
        <fullName evidence="2">Uncharacterized protein</fullName>
    </submittedName>
</protein>
<keyword evidence="3" id="KW-1185">Reference proteome</keyword>
<dbReference type="AlphaFoldDB" id="A0A7J7VZ30"/>
<sequence length="153" mass="16157">MRFLGSFVRSRGHVLPISSDDPHLGVILPPGDMRSVGSHSWCVCVLGGGVALLLARRAPDAAGHPTVHKPPQQRSSRAPDVKSAEAVKPQQTLRMSVLPFVGAFPHVPGSPAPDTPVSQPRVHLPGQMFQLVAVGSVGRSVGSRWKGPSPFIS</sequence>
<feature type="region of interest" description="Disordered" evidence="1">
    <location>
        <begin position="61"/>
        <end position="88"/>
    </location>
</feature>
<proteinExistence type="predicted"/>
<evidence type="ECO:0000256" key="1">
    <source>
        <dbReference type="SAM" id="MobiDB-lite"/>
    </source>
</evidence>
<accession>A0A7J7VZ30</accession>
<organism evidence="2 3">
    <name type="scientific">Myotis myotis</name>
    <name type="common">Greater mouse-eared bat</name>
    <name type="synonym">Vespertilio myotis</name>
    <dbReference type="NCBI Taxonomy" id="51298"/>
    <lineage>
        <taxon>Eukaryota</taxon>
        <taxon>Metazoa</taxon>
        <taxon>Chordata</taxon>
        <taxon>Craniata</taxon>
        <taxon>Vertebrata</taxon>
        <taxon>Euteleostomi</taxon>
        <taxon>Mammalia</taxon>
        <taxon>Eutheria</taxon>
        <taxon>Laurasiatheria</taxon>
        <taxon>Chiroptera</taxon>
        <taxon>Yangochiroptera</taxon>
        <taxon>Vespertilionidae</taxon>
        <taxon>Myotis</taxon>
    </lineage>
</organism>
<evidence type="ECO:0000313" key="3">
    <source>
        <dbReference type="Proteomes" id="UP000527355"/>
    </source>
</evidence>
<dbReference type="EMBL" id="JABWUV010000009">
    <property type="protein sequence ID" value="KAF6330369.1"/>
    <property type="molecule type" value="Genomic_DNA"/>
</dbReference>
<reference evidence="2 3" key="1">
    <citation type="journal article" date="2020" name="Nature">
        <title>Six reference-quality genomes reveal evolution of bat adaptations.</title>
        <authorList>
            <person name="Jebb D."/>
            <person name="Huang Z."/>
            <person name="Pippel M."/>
            <person name="Hughes G.M."/>
            <person name="Lavrichenko K."/>
            <person name="Devanna P."/>
            <person name="Winkler S."/>
            <person name="Jermiin L.S."/>
            <person name="Skirmuntt E.C."/>
            <person name="Katzourakis A."/>
            <person name="Burkitt-Gray L."/>
            <person name="Ray D.A."/>
            <person name="Sullivan K.A.M."/>
            <person name="Roscito J.G."/>
            <person name="Kirilenko B.M."/>
            <person name="Davalos L.M."/>
            <person name="Corthals A.P."/>
            <person name="Power M.L."/>
            <person name="Jones G."/>
            <person name="Ransome R.D."/>
            <person name="Dechmann D.K.N."/>
            <person name="Locatelli A.G."/>
            <person name="Puechmaille S.J."/>
            <person name="Fedrigo O."/>
            <person name="Jarvis E.D."/>
            <person name="Hiller M."/>
            <person name="Vernes S.C."/>
            <person name="Myers E.W."/>
            <person name="Teeling E.C."/>
        </authorList>
    </citation>
    <scope>NUCLEOTIDE SEQUENCE [LARGE SCALE GENOMIC DNA]</scope>
    <source>
        <strain evidence="2">MMyoMyo1</strain>
        <tissue evidence="2">Flight muscle</tissue>
    </source>
</reference>